<sequence>MAITSAALTAKAKFSIHSYFDTWNRVLLDGFFGGLMVCFSSFVTIYILRPIFFFLFSRNEILEVDFSDLGLPHT</sequence>
<feature type="transmembrane region" description="Helical" evidence="1">
    <location>
        <begin position="30"/>
        <end position="48"/>
    </location>
</feature>
<dbReference type="InterPro" id="IPR008504">
    <property type="entry name" value="Emc6"/>
</dbReference>
<keyword evidence="1" id="KW-0472">Membrane</keyword>
<keyword evidence="1" id="KW-1133">Transmembrane helix</keyword>
<dbReference type="GO" id="GO:0000045">
    <property type="term" value="P:autophagosome assembly"/>
    <property type="evidence" value="ECO:0007669"/>
    <property type="project" value="TreeGrafter"/>
</dbReference>
<evidence type="ECO:0000313" key="3">
    <source>
        <dbReference type="Proteomes" id="UP001497516"/>
    </source>
</evidence>
<dbReference type="EMBL" id="OZ034822">
    <property type="protein sequence ID" value="CAL1412962.1"/>
    <property type="molecule type" value="Genomic_DNA"/>
</dbReference>
<dbReference type="Proteomes" id="UP001497516">
    <property type="component" value="Chromosome 9"/>
</dbReference>
<keyword evidence="3" id="KW-1185">Reference proteome</keyword>
<accession>A0AAV2GRK0</accession>
<reference evidence="2 3" key="1">
    <citation type="submission" date="2024-04" db="EMBL/GenBank/DDBJ databases">
        <authorList>
            <person name="Fracassetti M."/>
        </authorList>
    </citation>
    <scope>NUCLEOTIDE SEQUENCE [LARGE SCALE GENOMIC DNA]</scope>
</reference>
<organism evidence="2 3">
    <name type="scientific">Linum trigynum</name>
    <dbReference type="NCBI Taxonomy" id="586398"/>
    <lineage>
        <taxon>Eukaryota</taxon>
        <taxon>Viridiplantae</taxon>
        <taxon>Streptophyta</taxon>
        <taxon>Embryophyta</taxon>
        <taxon>Tracheophyta</taxon>
        <taxon>Spermatophyta</taxon>
        <taxon>Magnoliopsida</taxon>
        <taxon>eudicotyledons</taxon>
        <taxon>Gunneridae</taxon>
        <taxon>Pentapetalae</taxon>
        <taxon>rosids</taxon>
        <taxon>fabids</taxon>
        <taxon>Malpighiales</taxon>
        <taxon>Linaceae</taxon>
        <taxon>Linum</taxon>
    </lineage>
</organism>
<keyword evidence="1" id="KW-0812">Transmembrane</keyword>
<dbReference type="PANTHER" id="PTHR20994">
    <property type="entry name" value="ER MEMBRANE PROTEIN COMPLEX SUBUNIT 6"/>
    <property type="match status" value="1"/>
</dbReference>
<dbReference type="PANTHER" id="PTHR20994:SF0">
    <property type="entry name" value="ER MEMBRANE PROTEIN COMPLEX SUBUNIT 6"/>
    <property type="match status" value="1"/>
</dbReference>
<protein>
    <submittedName>
        <fullName evidence="2">Uncharacterized protein</fullName>
    </submittedName>
</protein>
<dbReference type="GO" id="GO:0072546">
    <property type="term" value="C:EMC complex"/>
    <property type="evidence" value="ECO:0007669"/>
    <property type="project" value="InterPro"/>
</dbReference>
<evidence type="ECO:0000313" key="2">
    <source>
        <dbReference type="EMBL" id="CAL1412962.1"/>
    </source>
</evidence>
<gene>
    <name evidence="2" type="ORF">LTRI10_LOCUS52218</name>
</gene>
<name>A0AAV2GRK0_9ROSI</name>
<proteinExistence type="predicted"/>
<dbReference type="AlphaFoldDB" id="A0AAV2GRK0"/>
<dbReference type="GO" id="GO:0034975">
    <property type="term" value="P:protein folding in endoplasmic reticulum"/>
    <property type="evidence" value="ECO:0007669"/>
    <property type="project" value="TreeGrafter"/>
</dbReference>
<evidence type="ECO:0000256" key="1">
    <source>
        <dbReference type="SAM" id="Phobius"/>
    </source>
</evidence>